<reference evidence="2 3" key="1">
    <citation type="submission" date="2019-09" db="EMBL/GenBank/DDBJ databases">
        <title>Parvibaculum sedimenti sp. nov., isolated from sediment.</title>
        <authorList>
            <person name="Wang Y."/>
        </authorList>
    </citation>
    <scope>NUCLEOTIDE SEQUENCE [LARGE SCALE GENOMIC DNA]</scope>
    <source>
        <strain evidence="2 3">HXT-9</strain>
    </source>
</reference>
<dbReference type="RefSeq" id="WP_152216936.1">
    <property type="nucleotide sequence ID" value="NZ_WESC01000013.1"/>
</dbReference>
<dbReference type="SUPFAM" id="SSF53474">
    <property type="entry name" value="alpha/beta-Hydrolases"/>
    <property type="match status" value="1"/>
</dbReference>
<protein>
    <submittedName>
        <fullName evidence="2">Alpha/beta fold hydrolase</fullName>
    </submittedName>
</protein>
<comment type="caution">
    <text evidence="2">The sequence shown here is derived from an EMBL/GenBank/DDBJ whole genome shotgun (WGS) entry which is preliminary data.</text>
</comment>
<proteinExistence type="predicted"/>
<dbReference type="EMBL" id="WESC01000013">
    <property type="protein sequence ID" value="KAB7739053.1"/>
    <property type="molecule type" value="Genomic_DNA"/>
</dbReference>
<dbReference type="PRINTS" id="PR00111">
    <property type="entry name" value="ABHYDROLASE"/>
</dbReference>
<organism evidence="2 3">
    <name type="scientific">Parvibaculum sedimenti</name>
    <dbReference type="NCBI Taxonomy" id="2608632"/>
    <lineage>
        <taxon>Bacteria</taxon>
        <taxon>Pseudomonadati</taxon>
        <taxon>Pseudomonadota</taxon>
        <taxon>Alphaproteobacteria</taxon>
        <taxon>Hyphomicrobiales</taxon>
        <taxon>Parvibaculaceae</taxon>
        <taxon>Parvibaculum</taxon>
    </lineage>
</organism>
<dbReference type="AlphaFoldDB" id="A0A6N6VFN2"/>
<dbReference type="GO" id="GO:0046503">
    <property type="term" value="P:glycerolipid catabolic process"/>
    <property type="evidence" value="ECO:0007669"/>
    <property type="project" value="TreeGrafter"/>
</dbReference>
<dbReference type="PANTHER" id="PTHR43433:SF5">
    <property type="entry name" value="AB HYDROLASE-1 DOMAIN-CONTAINING PROTEIN"/>
    <property type="match status" value="1"/>
</dbReference>
<dbReference type="Proteomes" id="UP000468901">
    <property type="component" value="Unassembled WGS sequence"/>
</dbReference>
<gene>
    <name evidence="2" type="ORF">F2P47_13655</name>
</gene>
<accession>A0A6N6VFN2</accession>
<name>A0A6N6VFN2_9HYPH</name>
<evidence type="ECO:0000313" key="2">
    <source>
        <dbReference type="EMBL" id="KAB7739053.1"/>
    </source>
</evidence>
<dbReference type="Gene3D" id="3.40.50.1820">
    <property type="entry name" value="alpha/beta hydrolase"/>
    <property type="match status" value="1"/>
</dbReference>
<dbReference type="InterPro" id="IPR029058">
    <property type="entry name" value="AB_hydrolase_fold"/>
</dbReference>
<dbReference type="InterPro" id="IPR050471">
    <property type="entry name" value="AB_hydrolase"/>
</dbReference>
<dbReference type="GO" id="GO:0004806">
    <property type="term" value="F:triacylglycerol lipase activity"/>
    <property type="evidence" value="ECO:0007669"/>
    <property type="project" value="TreeGrafter"/>
</dbReference>
<evidence type="ECO:0000313" key="3">
    <source>
        <dbReference type="Proteomes" id="UP000468901"/>
    </source>
</evidence>
<dbReference type="InterPro" id="IPR000073">
    <property type="entry name" value="AB_hydrolase_1"/>
</dbReference>
<dbReference type="Pfam" id="PF00561">
    <property type="entry name" value="Abhydrolase_1"/>
    <property type="match status" value="1"/>
</dbReference>
<keyword evidence="2" id="KW-0378">Hydrolase</keyword>
<feature type="domain" description="AB hydrolase-1" evidence="1">
    <location>
        <begin position="21"/>
        <end position="158"/>
    </location>
</feature>
<keyword evidence="3" id="KW-1185">Reference proteome</keyword>
<sequence length="248" mass="26651">MQYFESDGLKLAYRVEGEGAPILLVHGFASTHRVNWIATSWTRTLIEAGRRVIMADGRGHGESDKPHDVEDYALEAMAGDVVALLDHLGEPGVDLMGYSMGGMVSLVAAALYPERFDRVIVAGVGERLLDKNKDASAVADALLTDDPASIKSPAAKLFRTFADQNHQDRAALAACFEAVRADFPAELLPHITRPVLIVAGETDDQAGPAASLAAPIPGAQSYTVPKRDHMKTVGDRAYKEAVLKFLAE</sequence>
<evidence type="ECO:0000259" key="1">
    <source>
        <dbReference type="Pfam" id="PF00561"/>
    </source>
</evidence>
<dbReference type="PANTHER" id="PTHR43433">
    <property type="entry name" value="HYDROLASE, ALPHA/BETA FOLD FAMILY PROTEIN"/>
    <property type="match status" value="1"/>
</dbReference>